<dbReference type="CDD" id="cd01423">
    <property type="entry name" value="MGS_CPS_I_III"/>
    <property type="match status" value="1"/>
</dbReference>
<comment type="caution">
    <text evidence="5">The sequence shown here is derived from an EMBL/GenBank/DDBJ whole genome shotgun (WGS) entry which is preliminary data.</text>
</comment>
<feature type="non-terminal residue" evidence="5">
    <location>
        <position position="1"/>
    </location>
</feature>
<dbReference type="Proteomes" id="UP000288216">
    <property type="component" value="Unassembled WGS sequence"/>
</dbReference>
<dbReference type="GO" id="GO:0006541">
    <property type="term" value="P:glutamine metabolic process"/>
    <property type="evidence" value="ECO:0007669"/>
    <property type="project" value="TreeGrafter"/>
</dbReference>
<dbReference type="GO" id="GO:0004088">
    <property type="term" value="F:carbamoyl-phosphate synthase (glutamine-hydrolyzing) activity"/>
    <property type="evidence" value="ECO:0007669"/>
    <property type="project" value="TreeGrafter"/>
</dbReference>
<keyword evidence="2" id="KW-0547">Nucleotide-binding</keyword>
<dbReference type="InterPro" id="IPR011607">
    <property type="entry name" value="MGS-like_dom"/>
</dbReference>
<dbReference type="Gene3D" id="3.40.50.1380">
    <property type="entry name" value="Methylglyoxal synthase-like domain"/>
    <property type="match status" value="1"/>
</dbReference>
<keyword evidence="1" id="KW-0436">Ligase</keyword>
<keyword evidence="6" id="KW-1185">Reference proteome</keyword>
<dbReference type="PANTHER" id="PTHR11405:SF53">
    <property type="entry name" value="CARBAMOYL-PHOSPHATE SYNTHASE [AMMONIA], MITOCHONDRIAL"/>
    <property type="match status" value="1"/>
</dbReference>
<gene>
    <name evidence="5" type="ORF">scyTo_0021885</name>
</gene>
<proteinExistence type="predicted"/>
<name>A0A401Q8R5_SCYTO</name>
<evidence type="ECO:0000259" key="4">
    <source>
        <dbReference type="PROSITE" id="PS51855"/>
    </source>
</evidence>
<sequence length="114" mass="12822">LYATEGTSAWLNANDVPSAPVSWHTADDHSSSIPSFSKLIHDGVIDLVINLPNNNTRFMRENYLIRRMAIDHAVPLITNFQVAKLFAEAIKHCGKLDSTSLYHYRENSVIRGLQ</sequence>
<dbReference type="OrthoDB" id="434at2759"/>
<dbReference type="STRING" id="75743.A0A401Q8R5"/>
<dbReference type="SMART" id="SM00851">
    <property type="entry name" value="MGS"/>
    <property type="match status" value="1"/>
</dbReference>
<dbReference type="SUPFAM" id="SSF52335">
    <property type="entry name" value="Methylglyoxal synthase-like"/>
    <property type="match status" value="1"/>
</dbReference>
<dbReference type="EMBL" id="BFAA01020396">
    <property type="protein sequence ID" value="GCB81772.1"/>
    <property type="molecule type" value="Genomic_DNA"/>
</dbReference>
<dbReference type="PANTHER" id="PTHR11405">
    <property type="entry name" value="CARBAMOYLTRANSFERASE FAMILY MEMBER"/>
    <property type="match status" value="1"/>
</dbReference>
<evidence type="ECO:0000256" key="1">
    <source>
        <dbReference type="ARBA" id="ARBA00022598"/>
    </source>
</evidence>
<keyword evidence="3" id="KW-0067">ATP-binding</keyword>
<dbReference type="AlphaFoldDB" id="A0A401Q8R5"/>
<organism evidence="5 6">
    <name type="scientific">Scyliorhinus torazame</name>
    <name type="common">Cloudy catshark</name>
    <name type="synonym">Catulus torazame</name>
    <dbReference type="NCBI Taxonomy" id="75743"/>
    <lineage>
        <taxon>Eukaryota</taxon>
        <taxon>Metazoa</taxon>
        <taxon>Chordata</taxon>
        <taxon>Craniata</taxon>
        <taxon>Vertebrata</taxon>
        <taxon>Chondrichthyes</taxon>
        <taxon>Elasmobranchii</taxon>
        <taxon>Galeomorphii</taxon>
        <taxon>Galeoidea</taxon>
        <taxon>Carcharhiniformes</taxon>
        <taxon>Scyliorhinidae</taxon>
        <taxon>Scyliorhinus</taxon>
    </lineage>
</organism>
<dbReference type="Pfam" id="PF02142">
    <property type="entry name" value="MGS"/>
    <property type="match status" value="1"/>
</dbReference>
<dbReference type="OMA" id="SWHTADD"/>
<dbReference type="GO" id="GO:0005737">
    <property type="term" value="C:cytoplasm"/>
    <property type="evidence" value="ECO:0007669"/>
    <property type="project" value="TreeGrafter"/>
</dbReference>
<protein>
    <recommendedName>
        <fullName evidence="4">MGS-like domain-containing protein</fullName>
    </recommendedName>
</protein>
<evidence type="ECO:0000313" key="6">
    <source>
        <dbReference type="Proteomes" id="UP000288216"/>
    </source>
</evidence>
<dbReference type="GO" id="GO:0005524">
    <property type="term" value="F:ATP binding"/>
    <property type="evidence" value="ECO:0007669"/>
    <property type="project" value="UniProtKB-KW"/>
</dbReference>
<evidence type="ECO:0000256" key="2">
    <source>
        <dbReference type="ARBA" id="ARBA00022741"/>
    </source>
</evidence>
<reference evidence="5 6" key="1">
    <citation type="journal article" date="2018" name="Nat. Ecol. Evol.">
        <title>Shark genomes provide insights into elasmobranch evolution and the origin of vertebrates.</title>
        <authorList>
            <person name="Hara Y"/>
            <person name="Yamaguchi K"/>
            <person name="Onimaru K"/>
            <person name="Kadota M"/>
            <person name="Koyanagi M"/>
            <person name="Keeley SD"/>
            <person name="Tatsumi K"/>
            <person name="Tanaka K"/>
            <person name="Motone F"/>
            <person name="Kageyama Y"/>
            <person name="Nozu R"/>
            <person name="Adachi N"/>
            <person name="Nishimura O"/>
            <person name="Nakagawa R"/>
            <person name="Tanegashima C"/>
            <person name="Kiyatake I"/>
            <person name="Matsumoto R"/>
            <person name="Murakumo K"/>
            <person name="Nishida K"/>
            <person name="Terakita A"/>
            <person name="Kuratani S"/>
            <person name="Sato K"/>
            <person name="Hyodo S Kuraku.S."/>
        </authorList>
    </citation>
    <scope>NUCLEOTIDE SEQUENCE [LARGE SCALE GENOMIC DNA]</scope>
</reference>
<evidence type="ECO:0000313" key="5">
    <source>
        <dbReference type="EMBL" id="GCB81772.1"/>
    </source>
</evidence>
<dbReference type="PROSITE" id="PS51855">
    <property type="entry name" value="MGS"/>
    <property type="match status" value="1"/>
</dbReference>
<evidence type="ECO:0000256" key="3">
    <source>
        <dbReference type="ARBA" id="ARBA00022840"/>
    </source>
</evidence>
<feature type="domain" description="MGS-like" evidence="4">
    <location>
        <begin position="1"/>
        <end position="114"/>
    </location>
</feature>
<dbReference type="InterPro" id="IPR036914">
    <property type="entry name" value="MGS-like_dom_sf"/>
</dbReference>
<accession>A0A401Q8R5</accession>